<reference evidence="1" key="1">
    <citation type="submission" date="2021-06" db="EMBL/GenBank/DDBJ databases">
        <authorList>
            <person name="Kallberg Y."/>
            <person name="Tangrot J."/>
            <person name="Rosling A."/>
        </authorList>
    </citation>
    <scope>NUCLEOTIDE SEQUENCE</scope>
    <source>
        <strain evidence="1">87-6 pot B 2015</strain>
    </source>
</reference>
<evidence type="ECO:0000313" key="2">
    <source>
        <dbReference type="Proteomes" id="UP000789375"/>
    </source>
</evidence>
<dbReference type="EMBL" id="CAJVPP010002079">
    <property type="protein sequence ID" value="CAG8586204.1"/>
    <property type="molecule type" value="Genomic_DNA"/>
</dbReference>
<dbReference type="AlphaFoldDB" id="A0A9N9G5G5"/>
<protein>
    <submittedName>
        <fullName evidence="1">4770_t:CDS:1</fullName>
    </submittedName>
</protein>
<accession>A0A9N9G5G5</accession>
<proteinExistence type="predicted"/>
<name>A0A9N9G5G5_FUNMO</name>
<evidence type="ECO:0000313" key="1">
    <source>
        <dbReference type="EMBL" id="CAG8586204.1"/>
    </source>
</evidence>
<keyword evidence="2" id="KW-1185">Reference proteome</keyword>
<organism evidence="1 2">
    <name type="scientific">Funneliformis mosseae</name>
    <name type="common">Endomycorrhizal fungus</name>
    <name type="synonym">Glomus mosseae</name>
    <dbReference type="NCBI Taxonomy" id="27381"/>
    <lineage>
        <taxon>Eukaryota</taxon>
        <taxon>Fungi</taxon>
        <taxon>Fungi incertae sedis</taxon>
        <taxon>Mucoromycota</taxon>
        <taxon>Glomeromycotina</taxon>
        <taxon>Glomeromycetes</taxon>
        <taxon>Glomerales</taxon>
        <taxon>Glomeraceae</taxon>
        <taxon>Funneliformis</taxon>
    </lineage>
</organism>
<comment type="caution">
    <text evidence="1">The sequence shown here is derived from an EMBL/GenBank/DDBJ whole genome shotgun (WGS) entry which is preliminary data.</text>
</comment>
<dbReference type="Proteomes" id="UP000789375">
    <property type="component" value="Unassembled WGS sequence"/>
</dbReference>
<sequence length="47" mass="5437">MKCNKLEEGIEVIKDENNECLEDIINIIIAVIAHTRTQLDQLEIKEN</sequence>
<gene>
    <name evidence="1" type="ORF">FMOSSE_LOCUS8204</name>
</gene>